<dbReference type="Proteomes" id="UP000238274">
    <property type="component" value="Unassembled WGS sequence"/>
</dbReference>
<comment type="caution">
    <text evidence="1">The sequence shown here is derived from an EMBL/GenBank/DDBJ whole genome shotgun (WGS) entry which is preliminary data.</text>
</comment>
<dbReference type="AlphaFoldDB" id="A0A2S4WI89"/>
<name>A0A2S4WI89_9BASI</name>
<dbReference type="VEuPathDB" id="FungiDB:PSHT_02319"/>
<evidence type="ECO:0000313" key="1">
    <source>
        <dbReference type="EMBL" id="POW21505.1"/>
    </source>
</evidence>
<organism evidence="1 2">
    <name type="scientific">Puccinia striiformis</name>
    <dbReference type="NCBI Taxonomy" id="27350"/>
    <lineage>
        <taxon>Eukaryota</taxon>
        <taxon>Fungi</taxon>
        <taxon>Dikarya</taxon>
        <taxon>Basidiomycota</taxon>
        <taxon>Pucciniomycotina</taxon>
        <taxon>Pucciniomycetes</taxon>
        <taxon>Pucciniales</taxon>
        <taxon>Pucciniaceae</taxon>
        <taxon>Puccinia</taxon>
    </lineage>
</organism>
<proteinExistence type="predicted"/>
<dbReference type="EMBL" id="PKSM01000020">
    <property type="protein sequence ID" value="POW21505.1"/>
    <property type="molecule type" value="Genomic_DNA"/>
</dbReference>
<keyword evidence="2" id="KW-1185">Reference proteome</keyword>
<protein>
    <submittedName>
        <fullName evidence="1">Uncharacterized protein</fullName>
    </submittedName>
</protein>
<reference evidence="1 2" key="1">
    <citation type="submission" date="2017-12" db="EMBL/GenBank/DDBJ databases">
        <title>Gene loss provides genomic basis for host adaptation in cereal stripe rust fungi.</title>
        <authorList>
            <person name="Xia C."/>
        </authorList>
    </citation>
    <scope>NUCLEOTIDE SEQUENCE [LARGE SCALE GENOMIC DNA]</scope>
    <source>
        <strain evidence="1 2">93TX-2</strain>
    </source>
</reference>
<dbReference type="OrthoDB" id="2499640at2759"/>
<reference evidence="2" key="2">
    <citation type="journal article" date="2018" name="BMC Genomics">
        <title>Genomic insights into host adaptation between the wheat stripe rust pathogen (Puccinia striiformis f. sp. tritici) and the barley stripe rust pathogen (Puccinia striiformis f. sp. hordei).</title>
        <authorList>
            <person name="Xia C."/>
            <person name="Wang M."/>
            <person name="Yin C."/>
            <person name="Cornejo O.E."/>
            <person name="Hulbert S.H."/>
            <person name="Chen X."/>
        </authorList>
    </citation>
    <scope>NUCLEOTIDE SEQUENCE [LARGE SCALE GENOMIC DNA]</scope>
    <source>
        <strain evidence="2">93TX-2</strain>
    </source>
</reference>
<reference evidence="2" key="3">
    <citation type="journal article" date="2018" name="Mol. Plant Microbe Interact.">
        <title>Genome sequence resources for the wheat stripe rust pathogen (Puccinia striiformis f. sp. tritici) and the barley stripe rust pathogen (Puccinia striiformis f. sp. hordei).</title>
        <authorList>
            <person name="Xia C."/>
            <person name="Wang M."/>
            <person name="Yin C."/>
            <person name="Cornejo O.E."/>
            <person name="Hulbert S.H."/>
            <person name="Chen X."/>
        </authorList>
    </citation>
    <scope>NUCLEOTIDE SEQUENCE [LARGE SCALE GENOMIC DNA]</scope>
    <source>
        <strain evidence="2">93TX-2</strain>
    </source>
</reference>
<evidence type="ECO:0000313" key="2">
    <source>
        <dbReference type="Proteomes" id="UP000238274"/>
    </source>
</evidence>
<sequence>MSDYHRFLSRGHWWAPQHRRPTRKVVSQPRPITSPSRLNRLQGVMFSIEDLPQEIKNPQPSQRNGIVNVDSLHLEFKEIQLVAASHSKPS</sequence>
<accession>A0A2S4WI89</accession>
<gene>
    <name evidence="1" type="ORF">PSHT_02319</name>
</gene>